<keyword evidence="3" id="KW-1185">Reference proteome</keyword>
<organism evidence="2 3">
    <name type="scientific">Halosegnis marinus</name>
    <dbReference type="NCBI Taxonomy" id="3034023"/>
    <lineage>
        <taxon>Archaea</taxon>
        <taxon>Methanobacteriati</taxon>
        <taxon>Methanobacteriota</taxon>
        <taxon>Stenosarchaea group</taxon>
        <taxon>Halobacteria</taxon>
        <taxon>Halobacteriales</taxon>
        <taxon>Natronomonadaceae</taxon>
        <taxon>Halosegnis</taxon>
    </lineage>
</organism>
<evidence type="ECO:0008006" key="4">
    <source>
        <dbReference type="Google" id="ProtNLM"/>
    </source>
</evidence>
<gene>
    <name evidence="2" type="ORF">ACFQJ4_14305</name>
</gene>
<protein>
    <recommendedName>
        <fullName evidence="4">SPW repeat-containing protein</fullName>
    </recommendedName>
</protein>
<proteinExistence type="predicted"/>
<reference evidence="2 3" key="1">
    <citation type="journal article" date="2019" name="Int. J. Syst. Evol. Microbiol.">
        <title>The Global Catalogue of Microorganisms (GCM) 10K type strain sequencing project: providing services to taxonomists for standard genome sequencing and annotation.</title>
        <authorList>
            <consortium name="The Broad Institute Genomics Platform"/>
            <consortium name="The Broad Institute Genome Sequencing Center for Infectious Disease"/>
            <person name="Wu L."/>
            <person name="Ma J."/>
        </authorList>
    </citation>
    <scope>NUCLEOTIDE SEQUENCE [LARGE SCALE GENOMIC DNA]</scope>
    <source>
        <strain evidence="2 3">DT85</strain>
    </source>
</reference>
<keyword evidence="1" id="KW-0472">Membrane</keyword>
<dbReference type="Proteomes" id="UP001596398">
    <property type="component" value="Unassembled WGS sequence"/>
</dbReference>
<feature type="transmembrane region" description="Helical" evidence="1">
    <location>
        <begin position="96"/>
        <end position="119"/>
    </location>
</feature>
<sequence length="126" mass="13072">MPRGPNRTHSSYSSLSAGGKSPPLGIWLLAGLNVIGVLFALPLVGRLLGANDPAVVALAAGLSLLLVAGLVFTYGLVTIAYWGWVGTLVVNVLGALLDLLTFDVLGLLVSALVVAYLFAVHDRYDA</sequence>
<dbReference type="EMBL" id="JBHTAP010000001">
    <property type="protein sequence ID" value="MFC7236483.1"/>
    <property type="molecule type" value="Genomic_DNA"/>
</dbReference>
<evidence type="ECO:0000313" key="3">
    <source>
        <dbReference type="Proteomes" id="UP001596398"/>
    </source>
</evidence>
<accession>A0ABD5ZSP4</accession>
<feature type="transmembrane region" description="Helical" evidence="1">
    <location>
        <begin position="24"/>
        <end position="44"/>
    </location>
</feature>
<feature type="transmembrane region" description="Helical" evidence="1">
    <location>
        <begin position="56"/>
        <end position="84"/>
    </location>
</feature>
<dbReference type="GeneID" id="79268206"/>
<name>A0ABD5ZSP4_9EURY</name>
<keyword evidence="1" id="KW-0812">Transmembrane</keyword>
<dbReference type="RefSeq" id="WP_276234639.1">
    <property type="nucleotide sequence ID" value="NZ_CP119802.1"/>
</dbReference>
<keyword evidence="1" id="KW-1133">Transmembrane helix</keyword>
<comment type="caution">
    <text evidence="2">The sequence shown here is derived from an EMBL/GenBank/DDBJ whole genome shotgun (WGS) entry which is preliminary data.</text>
</comment>
<dbReference type="AlphaFoldDB" id="A0ABD5ZSP4"/>
<evidence type="ECO:0000256" key="1">
    <source>
        <dbReference type="SAM" id="Phobius"/>
    </source>
</evidence>
<evidence type="ECO:0000313" key="2">
    <source>
        <dbReference type="EMBL" id="MFC7236483.1"/>
    </source>
</evidence>